<dbReference type="SMART" id="SM00320">
    <property type="entry name" value="WD40"/>
    <property type="match status" value="7"/>
</dbReference>
<feature type="repeat" description="WD" evidence="3">
    <location>
        <begin position="524"/>
        <end position="565"/>
    </location>
</feature>
<organism evidence="6 7">
    <name type="scientific">Laspinema palackyanum D2a</name>
    <dbReference type="NCBI Taxonomy" id="2953684"/>
    <lineage>
        <taxon>Bacteria</taxon>
        <taxon>Bacillati</taxon>
        <taxon>Cyanobacteriota</taxon>
        <taxon>Cyanophyceae</taxon>
        <taxon>Oscillatoriophycideae</taxon>
        <taxon>Oscillatoriales</taxon>
        <taxon>Laspinemataceae</taxon>
        <taxon>Laspinema</taxon>
        <taxon>Laspinema palackyanum</taxon>
    </lineage>
</organism>
<dbReference type="SMART" id="SM00220">
    <property type="entry name" value="S_TKc"/>
    <property type="match status" value="1"/>
</dbReference>
<keyword evidence="6" id="KW-0418">Kinase</keyword>
<evidence type="ECO:0000259" key="5">
    <source>
        <dbReference type="PROSITE" id="PS50011"/>
    </source>
</evidence>
<dbReference type="InterPro" id="IPR011009">
    <property type="entry name" value="Kinase-like_dom_sf"/>
</dbReference>
<dbReference type="InterPro" id="IPR015943">
    <property type="entry name" value="WD40/YVTN_repeat-like_dom_sf"/>
</dbReference>
<dbReference type="RefSeq" id="WP_368006241.1">
    <property type="nucleotide sequence ID" value="NZ_JAMXFF010000012.1"/>
</dbReference>
<dbReference type="PROSITE" id="PS50011">
    <property type="entry name" value="PROTEIN_KINASE_DOM"/>
    <property type="match status" value="1"/>
</dbReference>
<evidence type="ECO:0000256" key="4">
    <source>
        <dbReference type="PROSITE-ProRule" id="PRU10141"/>
    </source>
</evidence>
<dbReference type="NCBIfam" id="NF045510">
    <property type="entry name" value="4Cys_prefix_kin"/>
    <property type="match status" value="1"/>
</dbReference>
<dbReference type="CDD" id="cd14014">
    <property type="entry name" value="STKc_PknB_like"/>
    <property type="match status" value="1"/>
</dbReference>
<keyword evidence="7" id="KW-1185">Reference proteome</keyword>
<dbReference type="PANTHER" id="PTHR19879">
    <property type="entry name" value="TRANSCRIPTION INITIATION FACTOR TFIID"/>
    <property type="match status" value="1"/>
</dbReference>
<feature type="repeat" description="WD" evidence="3">
    <location>
        <begin position="433"/>
        <end position="474"/>
    </location>
</feature>
<dbReference type="Proteomes" id="UP001525890">
    <property type="component" value="Unassembled WGS sequence"/>
</dbReference>
<feature type="repeat" description="WD" evidence="3">
    <location>
        <begin position="659"/>
        <end position="684"/>
    </location>
</feature>
<dbReference type="SUPFAM" id="SSF50978">
    <property type="entry name" value="WD40 repeat-like"/>
    <property type="match status" value="1"/>
</dbReference>
<dbReference type="PRINTS" id="PR00320">
    <property type="entry name" value="GPROTEINBRPT"/>
</dbReference>
<feature type="repeat" description="WD" evidence="3">
    <location>
        <begin position="608"/>
        <end position="649"/>
    </location>
</feature>
<dbReference type="CDD" id="cd00200">
    <property type="entry name" value="WD40"/>
    <property type="match status" value="1"/>
</dbReference>
<evidence type="ECO:0000313" key="7">
    <source>
        <dbReference type="Proteomes" id="UP001525890"/>
    </source>
</evidence>
<keyword evidence="6" id="KW-0808">Transferase</keyword>
<reference evidence="6 7" key="1">
    <citation type="journal article" date="2022" name="Front. Microbiol.">
        <title>High genomic differentiation and limited gene flow indicate recent cryptic speciation within the genus Laspinema (cyanobacteria).</title>
        <authorList>
            <person name="Stanojkovic A."/>
            <person name="Skoupy S."/>
            <person name="Skaloud P."/>
            <person name="Dvorak P."/>
        </authorList>
    </citation>
    <scope>NUCLEOTIDE SEQUENCE [LARGE SCALE GENOMIC DNA]</scope>
    <source>
        <strain evidence="6 7">D2a</strain>
    </source>
</reference>
<dbReference type="PROSITE" id="PS50294">
    <property type="entry name" value="WD_REPEATS_REGION"/>
    <property type="match status" value="7"/>
</dbReference>
<sequence>MTHCINPDCQNSENTHYADTCSSCGQPLLLKGRYRCLELLGQGKYGRTFLAIDEDKPSKPRCAIKQFFSGKTDKAIAQFRGATPGSPKALTSEIMLLDELTQHPLIPELYASFEENGSHYLIQEYVEGQNLAAELAESGPFNEKKIRQILTDVLPVLKFVHNSLLIHRDIKPENLIRRHRDGKIILVDFGTVEHPTGMSAIASTTALGSAEYAAPEQTKGQAVQGSDLYSLGVTCLHLLTGLSPFDLYSIKTESWVWSEYLTQPVSLQLSRVLDTLVQRDIKQRYSSSAEALKALNAPNLEAVLPPPNKRVATLVGGAAIAVLSMTLGYRAPTSIPVSFQQAPLEPLAPPPPPQMMYRVKPPEMSYKLPAFPEESSYPMSNVQPMRTLAIASGPVWSVAVSPDGSTIASGSTDGTIQLWHVSTNNVRVPLRILSGHSDPVWTLAISPNGQFLASGSADKTIKLWDLRTGELLGTLKGHKAGVFSIAFSPDSQSLASGSFDKSIKVWRLHANNYSGLAGSEVRSFIGHSQEVQSVAFSADGQTLASGSTDGTVKLWNWHSGKLIRTLLGHSDAVWSVAFSPDGSTIASGSWDKTIKLWDSSSGLPVRTLKGHSEQVHSVAFNPDGQTLASGDLGGTIKLWKMDTGSQVGTLKGHTDWVGVAFSKSGKTLVSGSFDDTIKLWKVNP</sequence>
<dbReference type="PANTHER" id="PTHR19879:SF9">
    <property type="entry name" value="TRANSCRIPTION INITIATION FACTOR TFIID SUBUNIT 5"/>
    <property type="match status" value="1"/>
</dbReference>
<proteinExistence type="predicted"/>
<protein>
    <submittedName>
        <fullName evidence="6">Serine/threonine protein kinase</fullName>
    </submittedName>
</protein>
<dbReference type="EMBL" id="JAMXFF010000012">
    <property type="protein sequence ID" value="MCT7966605.1"/>
    <property type="molecule type" value="Genomic_DNA"/>
</dbReference>
<dbReference type="PROSITE" id="PS00107">
    <property type="entry name" value="PROTEIN_KINASE_ATP"/>
    <property type="match status" value="1"/>
</dbReference>
<comment type="caution">
    <text evidence="6">The sequence shown here is derived from an EMBL/GenBank/DDBJ whole genome shotgun (WGS) entry which is preliminary data.</text>
</comment>
<dbReference type="SUPFAM" id="SSF56112">
    <property type="entry name" value="Protein kinase-like (PK-like)"/>
    <property type="match status" value="1"/>
</dbReference>
<feature type="repeat" description="WD" evidence="3">
    <location>
        <begin position="566"/>
        <end position="607"/>
    </location>
</feature>
<keyword evidence="6" id="KW-0723">Serine/threonine-protein kinase</keyword>
<evidence type="ECO:0000256" key="3">
    <source>
        <dbReference type="PROSITE-ProRule" id="PRU00221"/>
    </source>
</evidence>
<dbReference type="PROSITE" id="PS00678">
    <property type="entry name" value="WD_REPEATS_1"/>
    <property type="match status" value="2"/>
</dbReference>
<dbReference type="PROSITE" id="PS50082">
    <property type="entry name" value="WD_REPEATS_2"/>
    <property type="match status" value="7"/>
</dbReference>
<gene>
    <name evidence="6" type="ORF">NG799_09700</name>
</gene>
<dbReference type="Pfam" id="PF00400">
    <property type="entry name" value="WD40"/>
    <property type="match status" value="7"/>
</dbReference>
<accession>A0ABT2MPD5</accession>
<keyword evidence="4" id="KW-0547">Nucleotide-binding</keyword>
<feature type="repeat" description="WD" evidence="3">
    <location>
        <begin position="388"/>
        <end position="429"/>
    </location>
</feature>
<feature type="binding site" evidence="4">
    <location>
        <position position="65"/>
    </location>
    <ligand>
        <name>ATP</name>
        <dbReference type="ChEBI" id="CHEBI:30616"/>
    </ligand>
</feature>
<dbReference type="InterPro" id="IPR020472">
    <property type="entry name" value="WD40_PAC1"/>
</dbReference>
<keyword evidence="4" id="KW-0067">ATP-binding</keyword>
<dbReference type="InterPro" id="IPR017441">
    <property type="entry name" value="Protein_kinase_ATP_BS"/>
</dbReference>
<dbReference type="Pfam" id="PF00069">
    <property type="entry name" value="Pkinase"/>
    <property type="match status" value="1"/>
</dbReference>
<evidence type="ECO:0000256" key="2">
    <source>
        <dbReference type="ARBA" id="ARBA00022737"/>
    </source>
</evidence>
<dbReference type="GO" id="GO:0004674">
    <property type="term" value="F:protein serine/threonine kinase activity"/>
    <property type="evidence" value="ECO:0007669"/>
    <property type="project" value="UniProtKB-KW"/>
</dbReference>
<dbReference type="InterPro" id="IPR019775">
    <property type="entry name" value="WD40_repeat_CS"/>
</dbReference>
<evidence type="ECO:0000256" key="1">
    <source>
        <dbReference type="ARBA" id="ARBA00022574"/>
    </source>
</evidence>
<dbReference type="Gene3D" id="1.10.510.10">
    <property type="entry name" value="Transferase(Phosphotransferase) domain 1"/>
    <property type="match status" value="1"/>
</dbReference>
<evidence type="ECO:0000313" key="6">
    <source>
        <dbReference type="EMBL" id="MCT7966605.1"/>
    </source>
</evidence>
<dbReference type="Gene3D" id="2.130.10.10">
    <property type="entry name" value="YVTN repeat-like/Quinoprotein amine dehydrogenase"/>
    <property type="match status" value="4"/>
</dbReference>
<name>A0ABT2MPD5_9CYAN</name>
<dbReference type="InterPro" id="IPR036322">
    <property type="entry name" value="WD40_repeat_dom_sf"/>
</dbReference>
<dbReference type="InterPro" id="IPR000719">
    <property type="entry name" value="Prot_kinase_dom"/>
</dbReference>
<feature type="domain" description="Protein kinase" evidence="5">
    <location>
        <begin position="34"/>
        <end position="300"/>
    </location>
</feature>
<dbReference type="InterPro" id="IPR001680">
    <property type="entry name" value="WD40_rpt"/>
</dbReference>
<keyword evidence="1 3" id="KW-0853">WD repeat</keyword>
<keyword evidence="2" id="KW-0677">Repeat</keyword>
<feature type="repeat" description="WD" evidence="3">
    <location>
        <begin position="475"/>
        <end position="508"/>
    </location>
</feature>